<dbReference type="AlphaFoldDB" id="A0A137REZ1"/>
<reference evidence="3" key="1">
    <citation type="submission" date="2014-10" db="EMBL/GenBank/DDBJ databases">
        <title>Genome sequencing of Vitellibacter sp. D-24.</title>
        <authorList>
            <person name="Thevarajoo S."/>
            <person name="Selvaratnam C."/>
            <person name="Goh K.M."/>
            <person name="Chong C.S."/>
        </authorList>
    </citation>
    <scope>NUCLEOTIDE SEQUENCE [LARGE SCALE GENOMIC DNA]</scope>
    <source>
        <strain evidence="3">D-24</strain>
    </source>
</reference>
<dbReference type="RefSeq" id="WP_062622966.1">
    <property type="nucleotide sequence ID" value="NZ_JRWG01000011.1"/>
</dbReference>
<organism evidence="2 3">
    <name type="scientific">Aequorivita aquimaris</name>
    <dbReference type="NCBI Taxonomy" id="1548749"/>
    <lineage>
        <taxon>Bacteria</taxon>
        <taxon>Pseudomonadati</taxon>
        <taxon>Bacteroidota</taxon>
        <taxon>Flavobacteriia</taxon>
        <taxon>Flavobacteriales</taxon>
        <taxon>Flavobacteriaceae</taxon>
        <taxon>Aequorivita</taxon>
    </lineage>
</organism>
<dbReference type="Proteomes" id="UP000070138">
    <property type="component" value="Unassembled WGS sequence"/>
</dbReference>
<dbReference type="Gene3D" id="3.10.450.50">
    <property type="match status" value="1"/>
</dbReference>
<feature type="domain" description="SnoaL-like" evidence="1">
    <location>
        <begin position="19"/>
        <end position="114"/>
    </location>
</feature>
<keyword evidence="3" id="KW-1185">Reference proteome</keyword>
<proteinExistence type="predicted"/>
<evidence type="ECO:0000259" key="1">
    <source>
        <dbReference type="Pfam" id="PF12680"/>
    </source>
</evidence>
<dbReference type="OrthoDB" id="1452256at2"/>
<dbReference type="STRING" id="1548749.LS48_13160"/>
<gene>
    <name evidence="2" type="ORF">LS48_13160</name>
</gene>
<dbReference type="Pfam" id="PF12680">
    <property type="entry name" value="SnoaL_2"/>
    <property type="match status" value="1"/>
</dbReference>
<sequence length="137" mass="16409">MSNKAKQIVRDFYRSDILRDDTVLERFFHPELVLIWNSANGLSIMNYDDIVNFFSEVRRSYNDLRIEVSHLLADDNHVTIRYKYYIRTMENPDEELGIAHFIAIWEVKDDKLYRGYQVSQPVTDKDDTNESYHRVKV</sequence>
<name>A0A137REZ1_9FLAO</name>
<accession>A0A137REZ1</accession>
<dbReference type="InterPro" id="IPR037401">
    <property type="entry name" value="SnoaL-like"/>
</dbReference>
<dbReference type="EMBL" id="JRWG01000011">
    <property type="protein sequence ID" value="KXN98066.1"/>
    <property type="molecule type" value="Genomic_DNA"/>
</dbReference>
<comment type="caution">
    <text evidence="2">The sequence shown here is derived from an EMBL/GenBank/DDBJ whole genome shotgun (WGS) entry which is preliminary data.</text>
</comment>
<evidence type="ECO:0000313" key="3">
    <source>
        <dbReference type="Proteomes" id="UP000070138"/>
    </source>
</evidence>
<protein>
    <recommendedName>
        <fullName evidence="1">SnoaL-like domain-containing protein</fullName>
    </recommendedName>
</protein>
<evidence type="ECO:0000313" key="2">
    <source>
        <dbReference type="EMBL" id="KXN98066.1"/>
    </source>
</evidence>
<dbReference type="InterPro" id="IPR032710">
    <property type="entry name" value="NTF2-like_dom_sf"/>
</dbReference>
<reference evidence="2 3" key="2">
    <citation type="journal article" date="2016" name="Int. J. Syst. Evol. Microbiol.">
        <title>Vitellibacter aquimaris sp. nov., a marine bacterium isolated from seawater.</title>
        <authorList>
            <person name="Thevarajoo S."/>
            <person name="Selvaratnam C."/>
            <person name="Goh K.M."/>
            <person name="Hong K.W."/>
            <person name="Chan X.Y."/>
            <person name="Chan K.G."/>
            <person name="Chong C.S."/>
        </authorList>
    </citation>
    <scope>NUCLEOTIDE SEQUENCE [LARGE SCALE GENOMIC DNA]</scope>
    <source>
        <strain evidence="2 3">D-24</strain>
    </source>
</reference>
<dbReference type="PATRIC" id="fig|1548749.3.peg.2750"/>
<dbReference type="SUPFAM" id="SSF54427">
    <property type="entry name" value="NTF2-like"/>
    <property type="match status" value="1"/>
</dbReference>